<name>G9WYU1_9FIRM</name>
<dbReference type="PANTHER" id="PTHR43110:SF1">
    <property type="entry name" value="THIOL PEROXIDASE"/>
    <property type="match status" value="1"/>
</dbReference>
<reference evidence="8 10" key="2">
    <citation type="submission" date="2012-05" db="EMBL/GenBank/DDBJ databases">
        <title>The Genome Sequence of Eubacteriaceae bacterium CM2.</title>
        <authorList>
            <consortium name="The Broad Institute Genome Sequencing Platform"/>
            <person name="Earl A."/>
            <person name="Ward D."/>
            <person name="Feldgarden M."/>
            <person name="Gevers D."/>
            <person name="Sizova M."/>
            <person name="Hazen A."/>
            <person name="Epstein S."/>
            <person name="Walker B."/>
            <person name="Young S.K."/>
            <person name="Zeng Q."/>
            <person name="Gargeya S."/>
            <person name="Fitzgerald M."/>
            <person name="Haas B."/>
            <person name="Abouelleil A."/>
            <person name="Alvarado L."/>
            <person name="Arachchi H.M."/>
            <person name="Berlin A."/>
            <person name="Chapman S.B."/>
            <person name="Goldberg J."/>
            <person name="Griggs A."/>
            <person name="Gujja S."/>
            <person name="Hansen M."/>
            <person name="Howarth C."/>
            <person name="Imamovic A."/>
            <person name="Larimer J."/>
            <person name="McCowen C."/>
            <person name="Montmayeur A."/>
            <person name="Murphy C."/>
            <person name="Neiman D."/>
            <person name="Pearson M."/>
            <person name="Priest M."/>
            <person name="Roberts A."/>
            <person name="Saif S."/>
            <person name="Shea T."/>
            <person name="Sisk P."/>
            <person name="Sykes S."/>
            <person name="Wortman J."/>
            <person name="Nusbaum C."/>
            <person name="Birren B."/>
        </authorList>
    </citation>
    <scope>NUCLEOTIDE SEQUENCE [LARGE SCALE GENOMIC DNA]</scope>
    <source>
        <strain evidence="8 10">CM2</strain>
    </source>
</reference>
<dbReference type="Gene3D" id="3.40.30.10">
    <property type="entry name" value="Glutaredoxin"/>
    <property type="match status" value="1"/>
</dbReference>
<evidence type="ECO:0000313" key="8">
    <source>
        <dbReference type="EMBL" id="EHL17433.1"/>
    </source>
</evidence>
<reference evidence="7 9" key="1">
    <citation type="submission" date="2011-08" db="EMBL/GenBank/DDBJ databases">
        <title>The Genome Sequence of Eubacteriaceae bacterium ACC19a.</title>
        <authorList>
            <consortium name="The Broad Institute Genome Sequencing Platform"/>
            <person name="Earl A."/>
            <person name="Ward D."/>
            <person name="Feldgarden M."/>
            <person name="Gevers D."/>
            <person name="Sizova M."/>
            <person name="Hazen A."/>
            <person name="Epstein S."/>
            <person name="Young S.K."/>
            <person name="Zeng Q."/>
            <person name="Gargeya S."/>
            <person name="Fitzgerald M."/>
            <person name="Haas B."/>
            <person name="Abouelleil A."/>
            <person name="Alvarado L."/>
            <person name="Arachchi H.M."/>
            <person name="Berlin A."/>
            <person name="Brown A."/>
            <person name="Chapman S.B."/>
            <person name="Chen Z."/>
            <person name="Dunbar C."/>
            <person name="Freedman E."/>
            <person name="Gearin G."/>
            <person name="Gellesch M."/>
            <person name="Goldberg J."/>
            <person name="Griggs A."/>
            <person name="Gujja S."/>
            <person name="Heiman D."/>
            <person name="Howarth C."/>
            <person name="Larson L."/>
            <person name="Lui A."/>
            <person name="MacDonald P.J.P."/>
            <person name="Montmayeur A."/>
            <person name="Murphy C."/>
            <person name="Neiman D."/>
            <person name="Pearson M."/>
            <person name="Priest M."/>
            <person name="Roberts A."/>
            <person name="Saif S."/>
            <person name="Shea T."/>
            <person name="Shenoy N."/>
            <person name="Sisk P."/>
            <person name="Stolte C."/>
            <person name="Sykes S."/>
            <person name="Wortman J."/>
            <person name="Nusbaum C."/>
            <person name="Birren B."/>
        </authorList>
    </citation>
    <scope>NUCLEOTIDE SEQUENCE [LARGE SCALE GENOMIC DNA]</scope>
    <source>
        <strain evidence="7 9">ACC19a</strain>
    </source>
</reference>
<dbReference type="Proteomes" id="UP000017818">
    <property type="component" value="Unassembled WGS sequence"/>
</dbReference>
<protein>
    <recommendedName>
        <fullName evidence="6">Thioredoxin domain-containing protein</fullName>
    </recommendedName>
</protein>
<dbReference type="BioCyc" id="EBAC796937-HMP:GMGH-1347-MONOMER"/>
<dbReference type="InterPro" id="IPR013766">
    <property type="entry name" value="Thioredoxin_domain"/>
</dbReference>
<organism evidence="7 9">
    <name type="scientific">Peptoanaerobacter stomatis</name>
    <dbReference type="NCBI Taxonomy" id="796937"/>
    <lineage>
        <taxon>Bacteria</taxon>
        <taxon>Bacillati</taxon>
        <taxon>Bacillota</taxon>
        <taxon>Clostridia</taxon>
        <taxon>Peptostreptococcales</taxon>
        <taxon>Filifactoraceae</taxon>
        <taxon>Peptoanaerobacter</taxon>
    </lineage>
</organism>
<dbReference type="OrthoDB" id="9781543at2"/>
<dbReference type="PROSITE" id="PS51352">
    <property type="entry name" value="THIOREDOXIN_2"/>
    <property type="match status" value="1"/>
</dbReference>
<dbReference type="GO" id="GO:0008379">
    <property type="term" value="F:thioredoxin peroxidase activity"/>
    <property type="evidence" value="ECO:0007669"/>
    <property type="project" value="InterPro"/>
</dbReference>
<evidence type="ECO:0000256" key="3">
    <source>
        <dbReference type="ARBA" id="ARBA00023002"/>
    </source>
</evidence>
<comment type="caution">
    <text evidence="7">The sequence shown here is derived from an EMBL/GenBank/DDBJ whole genome shotgun (WGS) entry which is preliminary data.</text>
</comment>
<dbReference type="PROSITE" id="PS01265">
    <property type="entry name" value="TPX"/>
    <property type="match status" value="1"/>
</dbReference>
<keyword evidence="2" id="KW-0049">Antioxidant</keyword>
<dbReference type="RefSeq" id="WP_009525575.1">
    <property type="nucleotide sequence ID" value="NZ_JBQNBP010000026.1"/>
</dbReference>
<gene>
    <name evidence="7" type="ORF">HMPREF9629_01342</name>
    <name evidence="8" type="ORF">HMPREF9630_00600</name>
</gene>
<evidence type="ECO:0000256" key="4">
    <source>
        <dbReference type="ARBA" id="ARBA00023157"/>
    </source>
</evidence>
<proteinExistence type="predicted"/>
<dbReference type="InterPro" id="IPR036249">
    <property type="entry name" value="Thioredoxin-like_sf"/>
</dbReference>
<evidence type="ECO:0000259" key="6">
    <source>
        <dbReference type="PROSITE" id="PS51352"/>
    </source>
</evidence>
<accession>V9HQY1</accession>
<dbReference type="PANTHER" id="PTHR43110">
    <property type="entry name" value="THIOL PEROXIDASE"/>
    <property type="match status" value="1"/>
</dbReference>
<dbReference type="SUPFAM" id="SSF52833">
    <property type="entry name" value="Thioredoxin-like"/>
    <property type="match status" value="1"/>
</dbReference>
<evidence type="ECO:0000256" key="1">
    <source>
        <dbReference type="ARBA" id="ARBA00022559"/>
    </source>
</evidence>
<dbReference type="Pfam" id="PF08534">
    <property type="entry name" value="Redoxin"/>
    <property type="match status" value="1"/>
</dbReference>
<keyword evidence="5" id="KW-0676">Redox-active center</keyword>
<dbReference type="PATRIC" id="fig|796937.3.peg.535"/>
<keyword evidence="1" id="KW-0575">Peroxidase</keyword>
<accession>G9WYU1</accession>
<keyword evidence="3" id="KW-0560">Oxidoreductase</keyword>
<dbReference type="NCBIfam" id="NF001808">
    <property type="entry name" value="PRK00522.1"/>
    <property type="match status" value="1"/>
</dbReference>
<dbReference type="HOGENOM" id="CLU_042529_12_0_9"/>
<dbReference type="InterPro" id="IPR050455">
    <property type="entry name" value="Tpx_Peroxidase_subfamily"/>
</dbReference>
<evidence type="ECO:0000313" key="9">
    <source>
        <dbReference type="Proteomes" id="UP000006437"/>
    </source>
</evidence>
<dbReference type="Proteomes" id="UP000006437">
    <property type="component" value="Unassembled WGS sequence"/>
</dbReference>
<dbReference type="CDD" id="cd03014">
    <property type="entry name" value="PRX_Atyp2cys"/>
    <property type="match status" value="1"/>
</dbReference>
<evidence type="ECO:0000256" key="2">
    <source>
        <dbReference type="ARBA" id="ARBA00022862"/>
    </source>
</evidence>
<sequence length="168" mass="18912">MEKRTVTMAGNPVTLLGKEAKVGEKAENFNLTKQDLSNYNFDESKGKIRIISVVPSIDTGVCELQTIDFNQRASQLKDVEIITISLDLPFAQSRFCAAKGIDNIVVASDYKDREFGLKYGFLIDELKLLARGIVVVDRDDTIRYVEYVSEVTNHVDYDKAIEEAKKLI</sequence>
<dbReference type="EMBL" id="AFZE01000004">
    <property type="protein sequence ID" value="EHL16273.1"/>
    <property type="molecule type" value="Genomic_DNA"/>
</dbReference>
<dbReference type="EMBL" id="AFZF02000004">
    <property type="protein sequence ID" value="EHL17433.1"/>
    <property type="molecule type" value="Genomic_DNA"/>
</dbReference>
<evidence type="ECO:0000313" key="7">
    <source>
        <dbReference type="EMBL" id="EHL16273.1"/>
    </source>
</evidence>
<dbReference type="AlphaFoldDB" id="G9WYU1"/>
<keyword evidence="4" id="KW-1015">Disulfide bond</keyword>
<evidence type="ECO:0000256" key="5">
    <source>
        <dbReference type="ARBA" id="ARBA00023284"/>
    </source>
</evidence>
<evidence type="ECO:0000313" key="10">
    <source>
        <dbReference type="Proteomes" id="UP000017818"/>
    </source>
</evidence>
<dbReference type="InterPro" id="IPR013740">
    <property type="entry name" value="Redoxin"/>
</dbReference>
<dbReference type="InterPro" id="IPR018219">
    <property type="entry name" value="Tpx_CS"/>
</dbReference>
<dbReference type="InterPro" id="IPR002065">
    <property type="entry name" value="TPX"/>
</dbReference>
<feature type="domain" description="Thioredoxin" evidence="6">
    <location>
        <begin position="20"/>
        <end position="166"/>
    </location>
</feature>